<reference evidence="1 2" key="1">
    <citation type="journal article" date="2006" name="Int. J. Syst. Evol. Microbiol.">
        <title>Chryseobacterium hispanicum sp. nov., isolated from the drinking water distribution system of Sevilla, Spain.</title>
        <authorList>
            <person name="Gallego V."/>
            <person name="Garcia M.T."/>
            <person name="Ventosa A."/>
        </authorList>
    </citation>
    <scope>NUCLEOTIDE SEQUENCE [LARGE SCALE GENOMIC DNA]</scope>
    <source>
        <strain evidence="1 2">KCTC 22104</strain>
    </source>
</reference>
<evidence type="ECO:0000313" key="1">
    <source>
        <dbReference type="EMBL" id="REC71703.1"/>
    </source>
</evidence>
<dbReference type="OrthoDB" id="1349654at2"/>
<evidence type="ECO:0000313" key="2">
    <source>
        <dbReference type="Proteomes" id="UP000256326"/>
    </source>
</evidence>
<sequence length="182" mass="21105">MNIRILLLMLFLTNCNPKNSKFEDDYSPNIFLTNYWKVDDKNLKLKFGDLIELNIGEENIKAIVLGINPENDGNWFGLCFLNGNQIFGRKIPQGFNGHCVDLFDFSYINEKALSNYKILKNIKVNFKKIGRGMDSPTKNIQEILRDYKNGIEERKKKQTPCDDKLGELDPVNECYFPLSKIQ</sequence>
<organism evidence="1 2">
    <name type="scientific">Epilithonimonas hispanica</name>
    <dbReference type="NCBI Taxonomy" id="358687"/>
    <lineage>
        <taxon>Bacteria</taxon>
        <taxon>Pseudomonadati</taxon>
        <taxon>Bacteroidota</taxon>
        <taxon>Flavobacteriia</taxon>
        <taxon>Flavobacteriales</taxon>
        <taxon>Weeksellaceae</taxon>
        <taxon>Chryseobacterium group</taxon>
        <taxon>Epilithonimonas</taxon>
    </lineage>
</organism>
<keyword evidence="2" id="KW-1185">Reference proteome</keyword>
<dbReference type="RefSeq" id="WP_116033510.1">
    <property type="nucleotide sequence ID" value="NZ_JBHLVV010000094.1"/>
</dbReference>
<proteinExistence type="predicted"/>
<protein>
    <submittedName>
        <fullName evidence="1">Uncharacterized protein</fullName>
    </submittedName>
</protein>
<dbReference type="EMBL" id="QNUG01000008">
    <property type="protein sequence ID" value="REC71703.1"/>
    <property type="molecule type" value="Genomic_DNA"/>
</dbReference>
<dbReference type="Proteomes" id="UP000256326">
    <property type="component" value="Unassembled WGS sequence"/>
</dbReference>
<dbReference type="AlphaFoldDB" id="A0A3D9D118"/>
<comment type="caution">
    <text evidence="1">The sequence shown here is derived from an EMBL/GenBank/DDBJ whole genome shotgun (WGS) entry which is preliminary data.</text>
</comment>
<name>A0A3D9D118_9FLAO</name>
<accession>A0A3D9D118</accession>
<gene>
    <name evidence="1" type="ORF">DRF58_04970</name>
</gene>